<dbReference type="PRINTS" id="PR00344">
    <property type="entry name" value="BCTRLSENSOR"/>
</dbReference>
<dbReference type="InterPro" id="IPR036890">
    <property type="entry name" value="HATPase_C_sf"/>
</dbReference>
<accession>A0A0N0GL20</accession>
<dbReference type="CDD" id="cd00088">
    <property type="entry name" value="HPT"/>
    <property type="match status" value="2"/>
</dbReference>
<evidence type="ECO:0000259" key="12">
    <source>
        <dbReference type="PROSITE" id="PS50109"/>
    </source>
</evidence>
<keyword evidence="5 16" id="KW-0808">Transferase</keyword>
<dbReference type="Gene3D" id="2.30.30.40">
    <property type="entry name" value="SH3 Domains"/>
    <property type="match status" value="1"/>
</dbReference>
<evidence type="ECO:0000313" key="17">
    <source>
        <dbReference type="Proteomes" id="UP000037939"/>
    </source>
</evidence>
<organism evidence="16 17">
    <name type="scientific">Amantichitinum ursilacus</name>
    <dbReference type="NCBI Taxonomy" id="857265"/>
    <lineage>
        <taxon>Bacteria</taxon>
        <taxon>Pseudomonadati</taxon>
        <taxon>Pseudomonadota</taxon>
        <taxon>Betaproteobacteria</taxon>
        <taxon>Neisseriales</taxon>
        <taxon>Chitinibacteraceae</taxon>
        <taxon>Amantichitinum</taxon>
    </lineage>
</organism>
<evidence type="ECO:0000256" key="3">
    <source>
        <dbReference type="ARBA" id="ARBA00021495"/>
    </source>
</evidence>
<dbReference type="SUPFAM" id="SSF50341">
    <property type="entry name" value="CheW-like"/>
    <property type="match status" value="1"/>
</dbReference>
<dbReference type="EC" id="2.7.13.3" evidence="2"/>
<reference evidence="16 17" key="1">
    <citation type="submission" date="2015-07" db="EMBL/GenBank/DDBJ databases">
        <title>Draft genome sequence of the Amantichitinum ursilacus IGB-41, a new chitin-degrading bacterium.</title>
        <authorList>
            <person name="Kirstahler P."/>
            <person name="Guenther M."/>
            <person name="Grumaz C."/>
            <person name="Rupp S."/>
            <person name="Zibek S."/>
            <person name="Sohn K."/>
        </authorList>
    </citation>
    <scope>NUCLEOTIDE SEQUENCE [LARGE SCALE GENOMIC DNA]</scope>
    <source>
        <strain evidence="16 17">IGB-41</strain>
    </source>
</reference>
<keyword evidence="6" id="KW-0418">Kinase</keyword>
<dbReference type="Pfam" id="PF26379">
    <property type="entry name" value="FimL_2nd"/>
    <property type="match status" value="1"/>
</dbReference>
<dbReference type="OrthoDB" id="9146932at2"/>
<dbReference type="InterPro" id="IPR003594">
    <property type="entry name" value="HATPase_dom"/>
</dbReference>
<comment type="function">
    <text evidence="8">Involved in the transmission of sensory signals from the chemoreceptors to the flagellar motors. CheA is autophosphorylated; it can transfer its phosphate group to either CheB or CheY.</text>
</comment>
<dbReference type="SUPFAM" id="SSF55874">
    <property type="entry name" value="ATPase domain of HSP90 chaperone/DNA topoisomerase II/histidine kinase"/>
    <property type="match status" value="1"/>
</dbReference>
<feature type="domain" description="Response regulatory" evidence="13">
    <location>
        <begin position="1972"/>
        <end position="2088"/>
    </location>
</feature>
<dbReference type="InterPro" id="IPR036061">
    <property type="entry name" value="CheW-like_dom_sf"/>
</dbReference>
<dbReference type="STRING" id="857265.WG78_20810"/>
<keyword evidence="4 10" id="KW-0597">Phosphoprotein</keyword>
<dbReference type="EMBL" id="LAQT01000037">
    <property type="protein sequence ID" value="KPC49375.1"/>
    <property type="molecule type" value="Genomic_DNA"/>
</dbReference>
<dbReference type="Pfam" id="PF02518">
    <property type="entry name" value="HATPase_c"/>
    <property type="match status" value="1"/>
</dbReference>
<dbReference type="Pfam" id="PF01627">
    <property type="entry name" value="Hpt"/>
    <property type="match status" value="3"/>
</dbReference>
<feature type="domain" description="HPt" evidence="15">
    <location>
        <begin position="770"/>
        <end position="867"/>
    </location>
</feature>
<evidence type="ECO:0000313" key="16">
    <source>
        <dbReference type="EMBL" id="KPC49375.1"/>
    </source>
</evidence>
<feature type="modified residue" description="4-aspartylphosphate" evidence="10">
    <location>
        <position position="2021"/>
    </location>
</feature>
<gene>
    <name evidence="16" type="primary">frzE_2</name>
    <name evidence="16" type="ORF">WG78_20810</name>
</gene>
<dbReference type="Pfam" id="PF00072">
    <property type="entry name" value="Response_reg"/>
    <property type="match status" value="1"/>
</dbReference>
<dbReference type="PANTHER" id="PTHR43395:SF8">
    <property type="entry name" value="HISTIDINE KINASE"/>
    <property type="match status" value="1"/>
</dbReference>
<dbReference type="InterPro" id="IPR011006">
    <property type="entry name" value="CheY-like_superfamily"/>
</dbReference>
<comment type="caution">
    <text evidence="16">The sequence shown here is derived from an EMBL/GenBank/DDBJ whole genome shotgun (WGS) entry which is preliminary data.</text>
</comment>
<keyword evidence="11" id="KW-0175">Coiled coil</keyword>
<evidence type="ECO:0000259" key="14">
    <source>
        <dbReference type="PROSITE" id="PS50851"/>
    </source>
</evidence>
<dbReference type="InterPro" id="IPR004358">
    <property type="entry name" value="Sig_transdc_His_kin-like_C"/>
</dbReference>
<dbReference type="Pfam" id="PF01584">
    <property type="entry name" value="CheW"/>
    <property type="match status" value="1"/>
</dbReference>
<name>A0A0N0GL20_9NEIS</name>
<feature type="domain" description="CheW-like" evidence="14">
    <location>
        <begin position="1817"/>
        <end position="1952"/>
    </location>
</feature>
<dbReference type="FunFam" id="3.30.565.10:FF:000016">
    <property type="entry name" value="Chemotaxis protein CheA, putative"/>
    <property type="match status" value="1"/>
</dbReference>
<feature type="domain" description="HPt" evidence="15">
    <location>
        <begin position="1357"/>
        <end position="1456"/>
    </location>
</feature>
<dbReference type="Proteomes" id="UP000037939">
    <property type="component" value="Unassembled WGS sequence"/>
</dbReference>
<dbReference type="PROSITE" id="PS50109">
    <property type="entry name" value="HIS_KIN"/>
    <property type="match status" value="1"/>
</dbReference>
<feature type="domain" description="Histidine kinase" evidence="12">
    <location>
        <begin position="1560"/>
        <end position="1815"/>
    </location>
</feature>
<dbReference type="PANTHER" id="PTHR43395">
    <property type="entry name" value="SENSOR HISTIDINE KINASE CHEA"/>
    <property type="match status" value="1"/>
</dbReference>
<dbReference type="Gene3D" id="3.40.50.2300">
    <property type="match status" value="1"/>
</dbReference>
<dbReference type="SMART" id="SM00073">
    <property type="entry name" value="HPT"/>
    <property type="match status" value="2"/>
</dbReference>
<evidence type="ECO:0000259" key="15">
    <source>
        <dbReference type="PROSITE" id="PS50894"/>
    </source>
</evidence>
<dbReference type="InterPro" id="IPR004105">
    <property type="entry name" value="CheA-like_dim"/>
</dbReference>
<dbReference type="InterPro" id="IPR008207">
    <property type="entry name" value="Sig_transdc_His_kin_Hpt_dom"/>
</dbReference>
<dbReference type="PATRIC" id="fig|857265.3.peg.4260"/>
<dbReference type="CDD" id="cd17546">
    <property type="entry name" value="REC_hyHK_CKI1_RcsC-like"/>
    <property type="match status" value="1"/>
</dbReference>
<feature type="coiled-coil region" evidence="11">
    <location>
        <begin position="1529"/>
        <end position="1556"/>
    </location>
</feature>
<feature type="modified residue" description="Phosphohistidine" evidence="9">
    <location>
        <position position="652"/>
    </location>
</feature>
<dbReference type="SUPFAM" id="SSF47226">
    <property type="entry name" value="Histidine-containing phosphotransfer domain, HPT domain"/>
    <property type="match status" value="5"/>
</dbReference>
<comment type="catalytic activity">
    <reaction evidence="1">
        <text>ATP + protein L-histidine = ADP + protein N-phospho-L-histidine.</text>
        <dbReference type="EC" id="2.7.13.3"/>
    </reaction>
</comment>
<dbReference type="GO" id="GO:0006935">
    <property type="term" value="P:chemotaxis"/>
    <property type="evidence" value="ECO:0007669"/>
    <property type="project" value="InterPro"/>
</dbReference>
<dbReference type="InterPro" id="IPR051315">
    <property type="entry name" value="Bact_Chemotaxis_CheA"/>
</dbReference>
<sequence>MSVHTEFDHGSLVWVKGELEQTLDRAATALTQYQTAPDAALLKHAQTHLHQAVGALQMVELAGLARYCEEIEQLVASVAREQTPPQALSTAIGAIGDTTRYLERISAGAPNVPLALREPFAKLAQLHGAQGSGAELFFPQLGELDVPANLPTSQVDPAAWSTWVRQQRTRFESGLLRYLRNKDAGGATAMARSLSELAAAQHTGITRAFWWSAAAVVDALPTNRAELDLDARALLMRMNLQLRRLSDGSGKVAERLFRDLLYILAHQDSQSTLAQHLRTSFQLPGMLADAAADTLSPEAQARLQAARTLRDDLATTKELWSRVAAGQAERLPALSSDVEQLEQRSAELEIPGLAGLWKGVRLALDRYRQGGIGESEALELATALLLADNALAIYPQTSPEFDEQAQAMVRRLEDPNADVELPQLDAVSREAQEKLLVAQLAQEMRSNLQVIEESLDTFFRDATQRDVLQSIDPSVRQVQGALMMLGCDDAVLLLQACQERVQMFAGREEAPTHAELEELAEGFSVIGFYIDAMEQGRDENATLVQPMLTRMTGFVPPQPEVTDVAAALEAEPPMIAPAAAAVVEETAAPEVIEAAAAPRALPQSDEAVDAELLEVYLEEAVEVLATIASQVAICKTAPHDREALTVLRRAFHTLKGSGRMVGLNHLGEAAWAIEQVMNKWLQAEQPATQDLLALIEDSHDAFQRWVEQLSNTGTASVDSDELIQRADALKTALDNAPAGGLPTVSVASVTPEATPHAEQEDSPADVQVGDVTVSATLFSIFRDEAERHLHALVTGRNALAQGNRLPPDFLLAAHTLGGIASTAGFRGLGELSYAIEHAVQELGERVYEQGPLLGGAVTRVEEQLHQIFNREAPTYATFEIGQLAALHEEALELSLEDSPAAAPIELDAVSPADFASVESAEAFAAHAAPEAGFELADDASADLVADDEFTFDLPSDEQDPSAHSADLELLEASSPTLSREETTAAMTAEPIEFSTALDADEAANFSFESAPDAGLAADAGVVETDLAAEAEPADPADSLVLNLEAPGIEDVLSLDLNLDTPQLAHDDEISLADTALDLALEDSAALELSLPAAPEAVSVADEDEDISLSLDELDELVPVEHTVDMAAPEFEIALDEADLNLDLEVPADIAASVLDTTPAAAPLVEDVPAHEAELEALSDDDTLTLDEAPADLSEISEISGAEAMAAEAEMEDPPTSKLEPLDDVAEIDLGVAEDVLPEDNLDTVDADTHLEHTVLDLPQDSWNTEVAPFEPHDADAAHHNAHHDVPVEADLGEIEAEEAAYAPAAALGLADPVFAPEQQLAFVPPATDAPDSPLDNLLTQGSGTLTERKAELDEALTDEIDEQLLPVFIEEGDELLPQIGAVLRALHEGDDSDADKLKRVLHTLKGSARMSGAMRMGEAVHRMESRLLAAGAHFSGPLLEELENDYDLTSLLFDELSGRKAKPADVVSGIAVQQAAPRAQALVAAPDAEGKTTIRVKSELVDELVNQAGEVSISRARIESEMLALKSSLLDLTENVTRLRGQMRELEIQAESQMQAREKDIGNSLEASFDPLEFDRFTRLQEITRFIAESVNDVSTIQHNLLKNLDESSAALNSQARMTKELQQSLMRVRMVPFSSISDRLYRLTRTTGKETGKKVNLELRGARVEIDRGVLEKMISPFEHMLRNAIDHGLESPEERAAAGKSEFGEVLVEVRQEGNELVLLLKDDGKGLNLPRIRAKALEKGLITDGQDVADRDLMQMIFEPGFSTASAVTQLSGRGIGMDVVKNEIGNLGGRVDVSSEVGVGTTFTINLPLTLAVTQVLLVKAAGRLYAIPSVMIEQVQELKQEALARLYDQRAQEWLGSRYPFSYFPRLLGDASSMPETKRFSTVLLLRSGANRMALHVDELVKNQEVVVKAIGPQLARIPGVAGSTVLGNGDIVLIMNPLALLARGEVATQTGQAAPTRAEQLQTVPVIMVVDDSLTVRKITGRLLAREGFQVQTAKDGVDALQQLQDLKPAVMLVDIEMPRMDGFELTRNIRANDDTRHIPIIMITSRTADKHRNYANELGVNVFLGKPYQEDELLAHIRQYVHS</sequence>
<dbReference type="SMART" id="SM00448">
    <property type="entry name" value="REC"/>
    <property type="match status" value="1"/>
</dbReference>
<feature type="modified residue" description="Phosphohistidine" evidence="9">
    <location>
        <position position="814"/>
    </location>
</feature>
<feature type="domain" description="HPt" evidence="15">
    <location>
        <begin position="605"/>
        <end position="709"/>
    </location>
</feature>
<dbReference type="PROSITE" id="PS50851">
    <property type="entry name" value="CHEW"/>
    <property type="match status" value="1"/>
</dbReference>
<dbReference type="InterPro" id="IPR002545">
    <property type="entry name" value="CheW-lke_dom"/>
</dbReference>
<dbReference type="PROSITE" id="PS50894">
    <property type="entry name" value="HPT"/>
    <property type="match status" value="3"/>
</dbReference>
<evidence type="ECO:0000256" key="10">
    <source>
        <dbReference type="PROSITE-ProRule" id="PRU00169"/>
    </source>
</evidence>
<evidence type="ECO:0000256" key="8">
    <source>
        <dbReference type="ARBA" id="ARBA00035100"/>
    </source>
</evidence>
<evidence type="ECO:0000256" key="4">
    <source>
        <dbReference type="ARBA" id="ARBA00022553"/>
    </source>
</evidence>
<dbReference type="InterPro" id="IPR036641">
    <property type="entry name" value="HPT_dom_sf"/>
</dbReference>
<proteinExistence type="predicted"/>
<dbReference type="PROSITE" id="PS50110">
    <property type="entry name" value="RESPONSE_REGULATORY"/>
    <property type="match status" value="1"/>
</dbReference>
<dbReference type="Gene3D" id="3.30.565.10">
    <property type="entry name" value="Histidine kinase-like ATPase, C-terminal domain"/>
    <property type="match status" value="1"/>
</dbReference>
<evidence type="ECO:0000256" key="11">
    <source>
        <dbReference type="SAM" id="Coils"/>
    </source>
</evidence>
<evidence type="ECO:0000256" key="6">
    <source>
        <dbReference type="ARBA" id="ARBA00022777"/>
    </source>
</evidence>
<dbReference type="InterPro" id="IPR037006">
    <property type="entry name" value="CheA-like_homodim_sf"/>
</dbReference>
<protein>
    <recommendedName>
        <fullName evidence="3">Chemotaxis protein CheA</fullName>
        <ecNumber evidence="2">2.7.13.3</ecNumber>
    </recommendedName>
</protein>
<dbReference type="InterPro" id="IPR001789">
    <property type="entry name" value="Sig_transdc_resp-reg_receiver"/>
</dbReference>
<evidence type="ECO:0000259" key="13">
    <source>
        <dbReference type="PROSITE" id="PS50110"/>
    </source>
</evidence>
<dbReference type="SMART" id="SM00387">
    <property type="entry name" value="HATPase_c"/>
    <property type="match status" value="1"/>
</dbReference>
<dbReference type="RefSeq" id="WP_053939727.1">
    <property type="nucleotide sequence ID" value="NZ_LAQT01000037.1"/>
</dbReference>
<dbReference type="Gene3D" id="1.10.287.560">
    <property type="entry name" value="Histidine kinase CheA-like, homodimeric domain"/>
    <property type="match status" value="1"/>
</dbReference>
<dbReference type="InterPro" id="IPR005467">
    <property type="entry name" value="His_kinase_dom"/>
</dbReference>
<dbReference type="Gene3D" id="1.20.120.160">
    <property type="entry name" value="HPT domain"/>
    <property type="match status" value="5"/>
</dbReference>
<dbReference type="GO" id="GO:0000155">
    <property type="term" value="F:phosphorelay sensor kinase activity"/>
    <property type="evidence" value="ECO:0007669"/>
    <property type="project" value="InterPro"/>
</dbReference>
<keyword evidence="7" id="KW-0902">Two-component regulatory system</keyword>
<evidence type="ECO:0000256" key="7">
    <source>
        <dbReference type="ARBA" id="ARBA00023012"/>
    </source>
</evidence>
<keyword evidence="17" id="KW-1185">Reference proteome</keyword>
<dbReference type="InterPro" id="IPR058661">
    <property type="entry name" value="FimL_2nd"/>
</dbReference>
<evidence type="ECO:0000256" key="1">
    <source>
        <dbReference type="ARBA" id="ARBA00000085"/>
    </source>
</evidence>
<dbReference type="SUPFAM" id="SSF52172">
    <property type="entry name" value="CheY-like"/>
    <property type="match status" value="1"/>
</dbReference>
<dbReference type="SMART" id="SM00260">
    <property type="entry name" value="CheW"/>
    <property type="match status" value="1"/>
</dbReference>
<feature type="modified residue" description="Phosphohistidine" evidence="9">
    <location>
        <position position="1402"/>
    </location>
</feature>
<dbReference type="GO" id="GO:0005737">
    <property type="term" value="C:cytoplasm"/>
    <property type="evidence" value="ECO:0007669"/>
    <property type="project" value="InterPro"/>
</dbReference>
<evidence type="ECO:0000256" key="9">
    <source>
        <dbReference type="PROSITE-ProRule" id="PRU00110"/>
    </source>
</evidence>
<evidence type="ECO:0000256" key="2">
    <source>
        <dbReference type="ARBA" id="ARBA00012438"/>
    </source>
</evidence>
<dbReference type="SMART" id="SM01231">
    <property type="entry name" value="H-kinase_dim"/>
    <property type="match status" value="1"/>
</dbReference>
<evidence type="ECO:0000256" key="5">
    <source>
        <dbReference type="ARBA" id="ARBA00022679"/>
    </source>
</evidence>